<sequence length="479" mass="53088">MSSKAKGNPKPVGTTVDAIGEEVVRGDLIWASYRKQPMWPAMVKTVYPKKVTYVFLPLKDNASHQIFKGDTQSIRVLGSKDIVPKEAPKDLKEAFNFALKMINDGEVRDRTAQAPVKIEVDEKNDEEQGEMLIVEPEPKKPSKAKEAKPKNSEPKNPEPKNAESKKKAPAKKQETSFTSTELSPPPTIARDDVVIATSVDGSVSEWPAVVTKLERKFISIENNANGRSEYSDAFEAVLKHFGVETEESSDTEKEGNGQKENGADVAEHLVEEEGEPESRKRRTQPQGKVVVAEPKSQKLRRVVDDNLPSSATARRNLTLYEIMKSDETQGHLRDTLSTLYDKSYSMPTRAKFDFRFDAGDLLTYKELAELGVVASQVVKLHQGVPKMDPFTELDYVVSVVLPEMTIFGIMKWQGCSRDQAIKTLQRSRTRAGVESGEEDMAVDEVEALAPARTSNTLFESLVNAACHELSTNGHGGNPK</sequence>
<accession>A0A1I7ZJX1</accession>
<reference evidence="3" key="1">
    <citation type="submission" date="2016-11" db="UniProtKB">
        <authorList>
            <consortium name="WormBaseParasite"/>
        </authorList>
    </citation>
    <scope>IDENTIFICATION</scope>
</reference>
<proteinExistence type="predicted"/>
<dbReference type="AlphaFoldDB" id="A0A1I7ZJX1"/>
<organism evidence="2 3">
    <name type="scientific">Steinernema glaseri</name>
    <dbReference type="NCBI Taxonomy" id="37863"/>
    <lineage>
        <taxon>Eukaryota</taxon>
        <taxon>Metazoa</taxon>
        <taxon>Ecdysozoa</taxon>
        <taxon>Nematoda</taxon>
        <taxon>Chromadorea</taxon>
        <taxon>Rhabditida</taxon>
        <taxon>Tylenchina</taxon>
        <taxon>Panagrolaimomorpha</taxon>
        <taxon>Strongyloidoidea</taxon>
        <taxon>Steinernematidae</taxon>
        <taxon>Steinernema</taxon>
    </lineage>
</organism>
<feature type="region of interest" description="Disordered" evidence="1">
    <location>
        <begin position="269"/>
        <end position="291"/>
    </location>
</feature>
<evidence type="ECO:0000313" key="2">
    <source>
        <dbReference type="Proteomes" id="UP000095287"/>
    </source>
</evidence>
<dbReference type="Proteomes" id="UP000095287">
    <property type="component" value="Unplaced"/>
</dbReference>
<dbReference type="WBParaSite" id="L893_g27171.t1">
    <property type="protein sequence ID" value="L893_g27171.t1"/>
    <property type="gene ID" value="L893_g27171"/>
</dbReference>
<evidence type="ECO:0000256" key="1">
    <source>
        <dbReference type="SAM" id="MobiDB-lite"/>
    </source>
</evidence>
<keyword evidence="2" id="KW-1185">Reference proteome</keyword>
<dbReference type="SUPFAM" id="SSF63748">
    <property type="entry name" value="Tudor/PWWP/MBT"/>
    <property type="match status" value="1"/>
</dbReference>
<dbReference type="Gene3D" id="2.30.30.140">
    <property type="match status" value="1"/>
</dbReference>
<feature type="compositionally biased region" description="Basic and acidic residues" evidence="1">
    <location>
        <begin position="136"/>
        <end position="174"/>
    </location>
</feature>
<feature type="region of interest" description="Disordered" evidence="1">
    <location>
        <begin position="113"/>
        <end position="187"/>
    </location>
</feature>
<protein>
    <submittedName>
        <fullName evidence="3">PWWP domain-containing protein</fullName>
    </submittedName>
</protein>
<name>A0A1I7ZJX1_9BILA</name>
<evidence type="ECO:0000313" key="3">
    <source>
        <dbReference type="WBParaSite" id="L893_g27171.t1"/>
    </source>
</evidence>